<dbReference type="EC" id="3.6.4.13" evidence="13"/>
<dbReference type="InterPro" id="IPR011545">
    <property type="entry name" value="DEAD/DEAH_box_helicase_dom"/>
</dbReference>
<evidence type="ECO:0000256" key="10">
    <source>
        <dbReference type="ARBA" id="ARBA00023242"/>
    </source>
</evidence>
<evidence type="ECO:0000256" key="4">
    <source>
        <dbReference type="ARBA" id="ARBA00022741"/>
    </source>
</evidence>
<keyword evidence="6 12" id="KW-0347">Helicase</keyword>
<dbReference type="GO" id="GO:0003724">
    <property type="term" value="F:RNA helicase activity"/>
    <property type="evidence" value="ECO:0007669"/>
    <property type="project" value="UniProtKB-EC"/>
</dbReference>
<dbReference type="OrthoDB" id="7396459at2759"/>
<comment type="subcellular location">
    <subcellularLocation>
        <location evidence="1">Nucleus</location>
        <location evidence="1">Nucleolus</location>
    </subcellularLocation>
</comment>
<dbReference type="GO" id="GO:0000470">
    <property type="term" value="P:maturation of LSU-rRNA"/>
    <property type="evidence" value="ECO:0007669"/>
    <property type="project" value="EnsemblFungi"/>
</dbReference>
<dbReference type="GO" id="GO:1902626">
    <property type="term" value="P:assembly of large subunit precursor of preribosome"/>
    <property type="evidence" value="ECO:0007669"/>
    <property type="project" value="EnsemblFungi"/>
</dbReference>
<dbReference type="InterPro" id="IPR001650">
    <property type="entry name" value="Helicase_C-like"/>
</dbReference>
<dbReference type="CDD" id="cd17960">
    <property type="entry name" value="DEADc_DDX55"/>
    <property type="match status" value="1"/>
</dbReference>
<dbReference type="SMART" id="SM00487">
    <property type="entry name" value="DEXDc"/>
    <property type="match status" value="1"/>
</dbReference>
<evidence type="ECO:0000256" key="13">
    <source>
        <dbReference type="RuleBase" id="RU365068"/>
    </source>
</evidence>
<evidence type="ECO:0000256" key="5">
    <source>
        <dbReference type="ARBA" id="ARBA00022801"/>
    </source>
</evidence>
<keyword evidence="9" id="KW-0175">Coiled coil</keyword>
<evidence type="ECO:0000256" key="3">
    <source>
        <dbReference type="ARBA" id="ARBA00022552"/>
    </source>
</evidence>
<evidence type="ECO:0000256" key="11">
    <source>
        <dbReference type="ARBA" id="ARBA00038002"/>
    </source>
</evidence>
<dbReference type="Pfam" id="PF13959">
    <property type="entry name" value="CTE_SPB4"/>
    <property type="match status" value="1"/>
</dbReference>
<keyword evidence="7 12" id="KW-0067">ATP-binding</keyword>
<keyword evidence="18" id="KW-1185">Reference proteome</keyword>
<feature type="region of interest" description="Disordered" evidence="14">
    <location>
        <begin position="541"/>
        <end position="563"/>
    </location>
</feature>
<dbReference type="GO" id="GO:0030686">
    <property type="term" value="C:90S preribosome"/>
    <property type="evidence" value="ECO:0007669"/>
    <property type="project" value="EnsemblFungi"/>
</dbReference>
<comment type="similarity">
    <text evidence="11">Belongs to the DEAD box helicase family. DDX55/SPB4 subfamily.</text>
</comment>
<dbReference type="PANTHER" id="PTHR24031">
    <property type="entry name" value="RNA HELICASE"/>
    <property type="match status" value="1"/>
</dbReference>
<dbReference type="CDD" id="cd18787">
    <property type="entry name" value="SF2_C_DEAD"/>
    <property type="match status" value="1"/>
</dbReference>
<dbReference type="Pfam" id="PF00270">
    <property type="entry name" value="DEAD"/>
    <property type="match status" value="1"/>
</dbReference>
<feature type="domain" description="Helicase ATP-binding" evidence="15">
    <location>
        <begin position="42"/>
        <end position="224"/>
    </location>
</feature>
<evidence type="ECO:0000313" key="18">
    <source>
        <dbReference type="Proteomes" id="UP000094236"/>
    </source>
</evidence>
<name>A0A1E4U2F9_PACTA</name>
<dbReference type="GO" id="GO:0016887">
    <property type="term" value="F:ATP hydrolysis activity"/>
    <property type="evidence" value="ECO:0007669"/>
    <property type="project" value="RHEA"/>
</dbReference>
<gene>
    <name evidence="17" type="ORF">PACTADRAFT_185503</name>
</gene>
<feature type="region of interest" description="Disordered" evidence="14">
    <location>
        <begin position="594"/>
        <end position="614"/>
    </location>
</feature>
<feature type="compositionally biased region" description="Basic and acidic residues" evidence="14">
    <location>
        <begin position="546"/>
        <end position="558"/>
    </location>
</feature>
<dbReference type="STRING" id="669874.A0A1E4U2F9"/>
<keyword evidence="2" id="KW-0690">Ribosome biogenesis</keyword>
<dbReference type="GO" id="GO:0003723">
    <property type="term" value="F:RNA binding"/>
    <property type="evidence" value="ECO:0007669"/>
    <property type="project" value="UniProtKB-UniRule"/>
</dbReference>
<dbReference type="GO" id="GO:0030687">
    <property type="term" value="C:preribosome, large subunit precursor"/>
    <property type="evidence" value="ECO:0007669"/>
    <property type="project" value="EnsemblFungi"/>
</dbReference>
<keyword evidence="3" id="KW-0698">rRNA processing</keyword>
<dbReference type="InterPro" id="IPR027417">
    <property type="entry name" value="P-loop_NTPase"/>
</dbReference>
<reference evidence="18" key="1">
    <citation type="submission" date="2016-05" db="EMBL/GenBank/DDBJ databases">
        <title>Comparative genomics of biotechnologically important yeasts.</title>
        <authorList>
            <consortium name="DOE Joint Genome Institute"/>
            <person name="Riley R."/>
            <person name="Haridas S."/>
            <person name="Wolfe K.H."/>
            <person name="Lopes M.R."/>
            <person name="Hittinger C.T."/>
            <person name="Goker M."/>
            <person name="Salamov A."/>
            <person name="Wisecaver J."/>
            <person name="Long T.M."/>
            <person name="Aerts A.L."/>
            <person name="Barry K."/>
            <person name="Choi C."/>
            <person name="Clum A."/>
            <person name="Coughlan A.Y."/>
            <person name="Deshpande S."/>
            <person name="Douglass A.P."/>
            <person name="Hanson S.J."/>
            <person name="Klenk H.-P."/>
            <person name="Labutti K."/>
            <person name="Lapidus A."/>
            <person name="Lindquist E."/>
            <person name="Lipzen A."/>
            <person name="Meier-Kolthoff J.P."/>
            <person name="Ohm R.A."/>
            <person name="Otillar R.P."/>
            <person name="Pangilinan J."/>
            <person name="Peng Y."/>
            <person name="Rokas A."/>
            <person name="Rosa C.A."/>
            <person name="Scheuner C."/>
            <person name="Sibirny A.A."/>
            <person name="Slot J.C."/>
            <person name="Stielow J.B."/>
            <person name="Sun H."/>
            <person name="Kurtzman C.P."/>
            <person name="Blackwell M."/>
            <person name="Grigoriev I.V."/>
            <person name="Jeffries T.W."/>
        </authorList>
    </citation>
    <scope>NUCLEOTIDE SEQUENCE [LARGE SCALE GENOMIC DNA]</scope>
    <source>
        <strain evidence="18">NRRL Y-2460</strain>
    </source>
</reference>
<dbReference type="Proteomes" id="UP000094236">
    <property type="component" value="Unassembled WGS sequence"/>
</dbReference>
<sequence length="614" mass="69997">MEEASKGSLSWDKLPYKLETWIVDALKSIGYKNLTPVQAAVIPLFSMNKDVVVEAVTGSGKTLSFAIPVLEKVVKLQESLKKGHMIGMVISPTRELANQINNVFQELLKFYPEDLVPIKTQLLVGSLSSVREDLSDFLKNKPQIIVGTPGRILDFLSSNSVKTSNLEVLVLDEADKLLDIGFEKDVINITKQLPRQRRTGLFSATISAAGNVIFKTGMTNPVKIVVRNNQQSKSIVPTSLGLSHLILKPEMKIKALVDILSKYHFKKAIVYFSTCTAVTYFYAMLKSLLKEDILDIMSPGGLAFFSLHGKLPTKPRLKTLENFTNSVEKAILLTTDVAARGLDIPEVELVIQMEPPTDPEVFLHRSGRTGRADNVGRAIVMLNEGREEDYIDFMKVKNVEIDELSYRYENSKDTKFDEVLRDWILQDRARHDLAVRAYVSFVRYYSKHSAKSIFRLQSLDYVGIAKMYGLLRLPRMPEIRNVDKLAHGGWLCENFDMDNFKYLDDQKEKSRLKELEELKSKKEINNKKELRELKELQKKKNLSWSDKTDQKENKATRKEKLKRKREAIKKQIELNSNENESSSDEEAAIDWKDIVKSNKRSKKNNAIQGNFDDL</sequence>
<dbReference type="GO" id="GO:0005524">
    <property type="term" value="F:ATP binding"/>
    <property type="evidence" value="ECO:0007669"/>
    <property type="project" value="UniProtKB-UniRule"/>
</dbReference>
<evidence type="ECO:0000256" key="2">
    <source>
        <dbReference type="ARBA" id="ARBA00022517"/>
    </source>
</evidence>
<dbReference type="InterPro" id="IPR000629">
    <property type="entry name" value="RNA-helicase_DEAD-box_CS"/>
</dbReference>
<accession>A0A1E4U2F9</accession>
<organism evidence="17 18">
    <name type="scientific">Pachysolen tannophilus NRRL Y-2460</name>
    <dbReference type="NCBI Taxonomy" id="669874"/>
    <lineage>
        <taxon>Eukaryota</taxon>
        <taxon>Fungi</taxon>
        <taxon>Dikarya</taxon>
        <taxon>Ascomycota</taxon>
        <taxon>Saccharomycotina</taxon>
        <taxon>Pichiomycetes</taxon>
        <taxon>Pachysolenaceae</taxon>
        <taxon>Pachysolen</taxon>
    </lineage>
</organism>
<dbReference type="GO" id="GO:0005654">
    <property type="term" value="C:nucleoplasm"/>
    <property type="evidence" value="ECO:0007669"/>
    <property type="project" value="EnsemblFungi"/>
</dbReference>
<dbReference type="SMART" id="SM00490">
    <property type="entry name" value="HELICc"/>
    <property type="match status" value="1"/>
</dbReference>
<evidence type="ECO:0000256" key="8">
    <source>
        <dbReference type="ARBA" id="ARBA00022884"/>
    </source>
</evidence>
<evidence type="ECO:0000256" key="12">
    <source>
        <dbReference type="RuleBase" id="RU000492"/>
    </source>
</evidence>
<dbReference type="PROSITE" id="PS00039">
    <property type="entry name" value="DEAD_ATP_HELICASE"/>
    <property type="match status" value="1"/>
</dbReference>
<evidence type="ECO:0000256" key="14">
    <source>
        <dbReference type="SAM" id="MobiDB-lite"/>
    </source>
</evidence>
<keyword evidence="5 12" id="KW-0378">Hydrolase</keyword>
<dbReference type="Gene3D" id="3.40.50.300">
    <property type="entry name" value="P-loop containing nucleotide triphosphate hydrolases"/>
    <property type="match status" value="2"/>
</dbReference>
<keyword evidence="10" id="KW-0539">Nucleus</keyword>
<comment type="function">
    <text evidence="13">RNA helicase.</text>
</comment>
<evidence type="ECO:0000256" key="6">
    <source>
        <dbReference type="ARBA" id="ARBA00022806"/>
    </source>
</evidence>
<protein>
    <recommendedName>
        <fullName evidence="13">ATP-dependent RNA helicase</fullName>
        <ecNumber evidence="13">3.6.4.13</ecNumber>
    </recommendedName>
</protein>
<comment type="domain">
    <text evidence="13">The Q motif is unique to and characteristic of the DEAD box family of RNA helicases and controls ATP binding and hydrolysis.</text>
</comment>
<evidence type="ECO:0000256" key="9">
    <source>
        <dbReference type="ARBA" id="ARBA00023054"/>
    </source>
</evidence>
<evidence type="ECO:0000313" key="17">
    <source>
        <dbReference type="EMBL" id="ODV98098.1"/>
    </source>
</evidence>
<evidence type="ECO:0000256" key="7">
    <source>
        <dbReference type="ARBA" id="ARBA00022840"/>
    </source>
</evidence>
<proteinExistence type="inferred from homology"/>
<dbReference type="Pfam" id="PF00271">
    <property type="entry name" value="Helicase_C"/>
    <property type="match status" value="1"/>
</dbReference>
<dbReference type="PROSITE" id="PS51194">
    <property type="entry name" value="HELICASE_CTER"/>
    <property type="match status" value="1"/>
</dbReference>
<comment type="catalytic activity">
    <reaction evidence="13">
        <text>ATP + H2O = ADP + phosphate + H(+)</text>
        <dbReference type="Rhea" id="RHEA:13065"/>
        <dbReference type="ChEBI" id="CHEBI:15377"/>
        <dbReference type="ChEBI" id="CHEBI:15378"/>
        <dbReference type="ChEBI" id="CHEBI:30616"/>
        <dbReference type="ChEBI" id="CHEBI:43474"/>
        <dbReference type="ChEBI" id="CHEBI:456216"/>
        <dbReference type="EC" id="3.6.4.13"/>
    </reaction>
</comment>
<feature type="domain" description="Helicase C-terminal" evidence="16">
    <location>
        <begin position="252"/>
        <end position="412"/>
    </location>
</feature>
<dbReference type="GO" id="GO:0005730">
    <property type="term" value="C:nucleolus"/>
    <property type="evidence" value="ECO:0007669"/>
    <property type="project" value="UniProtKB-SubCell"/>
</dbReference>
<dbReference type="InterPro" id="IPR025313">
    <property type="entry name" value="SPB4-like_CTE"/>
</dbReference>
<dbReference type="PROSITE" id="PS51192">
    <property type="entry name" value="HELICASE_ATP_BIND_1"/>
    <property type="match status" value="1"/>
</dbReference>
<dbReference type="EMBL" id="KV454011">
    <property type="protein sequence ID" value="ODV98098.1"/>
    <property type="molecule type" value="Genomic_DNA"/>
</dbReference>
<keyword evidence="8 13" id="KW-0694">RNA-binding</keyword>
<dbReference type="Pfam" id="PF23681">
    <property type="entry name" value="CTT_SPB4"/>
    <property type="match status" value="1"/>
</dbReference>
<dbReference type="AlphaFoldDB" id="A0A1E4U2F9"/>
<dbReference type="InterPro" id="IPR056330">
    <property type="entry name" value="CTT_SPB4"/>
</dbReference>
<dbReference type="SMART" id="SM01178">
    <property type="entry name" value="DUF4217"/>
    <property type="match status" value="1"/>
</dbReference>
<dbReference type="SUPFAM" id="SSF52540">
    <property type="entry name" value="P-loop containing nucleoside triphosphate hydrolases"/>
    <property type="match status" value="1"/>
</dbReference>
<evidence type="ECO:0000259" key="15">
    <source>
        <dbReference type="PROSITE" id="PS51192"/>
    </source>
</evidence>
<evidence type="ECO:0000259" key="16">
    <source>
        <dbReference type="PROSITE" id="PS51194"/>
    </source>
</evidence>
<keyword evidence="4 12" id="KW-0547">Nucleotide-binding</keyword>
<dbReference type="InterPro" id="IPR014001">
    <property type="entry name" value="Helicase_ATP-bd"/>
</dbReference>
<evidence type="ECO:0000256" key="1">
    <source>
        <dbReference type="ARBA" id="ARBA00004604"/>
    </source>
</evidence>